<dbReference type="PROSITE" id="PS51819">
    <property type="entry name" value="VOC"/>
    <property type="match status" value="2"/>
</dbReference>
<reference evidence="2 3" key="1">
    <citation type="submission" date="2021-03" db="EMBL/GenBank/DDBJ databases">
        <title>Genomic Encyclopedia of Type Strains, Phase IV (KMG-IV): sequencing the most valuable type-strain genomes for metagenomic binning, comparative biology and taxonomic classification.</title>
        <authorList>
            <person name="Goeker M."/>
        </authorList>
    </citation>
    <scope>NUCLEOTIDE SEQUENCE [LARGE SCALE GENOMIC DNA]</scope>
    <source>
        <strain evidence="2 3">DSM 40499</strain>
    </source>
</reference>
<dbReference type="InterPro" id="IPR041581">
    <property type="entry name" value="Glyoxalase_6"/>
</dbReference>
<feature type="domain" description="VOC" evidence="1">
    <location>
        <begin position="11"/>
        <end position="122"/>
    </location>
</feature>
<keyword evidence="3" id="KW-1185">Reference proteome</keyword>
<dbReference type="PANTHER" id="PTHR33993:SF14">
    <property type="entry name" value="GB|AAF24581.1"/>
    <property type="match status" value="1"/>
</dbReference>
<dbReference type="PANTHER" id="PTHR33993">
    <property type="entry name" value="GLYOXALASE-RELATED"/>
    <property type="match status" value="1"/>
</dbReference>
<dbReference type="Gene3D" id="3.10.180.10">
    <property type="entry name" value="2,3-Dihydroxybiphenyl 1,2-Dioxygenase, domain 1"/>
    <property type="match status" value="2"/>
</dbReference>
<dbReference type="CDD" id="cd07247">
    <property type="entry name" value="SgaA_N_like"/>
    <property type="match status" value="1"/>
</dbReference>
<evidence type="ECO:0000313" key="2">
    <source>
        <dbReference type="EMBL" id="MBP2052939.1"/>
    </source>
</evidence>
<keyword evidence="2" id="KW-0456">Lyase</keyword>
<dbReference type="GO" id="GO:0016829">
    <property type="term" value="F:lyase activity"/>
    <property type="evidence" value="ECO:0007669"/>
    <property type="project" value="UniProtKB-KW"/>
</dbReference>
<dbReference type="InterPro" id="IPR029068">
    <property type="entry name" value="Glyas_Bleomycin-R_OHBP_Dase"/>
</dbReference>
<proteinExistence type="predicted"/>
<dbReference type="SUPFAM" id="SSF54593">
    <property type="entry name" value="Glyoxalase/Bleomycin resistance protein/Dihydroxybiphenyl dioxygenase"/>
    <property type="match status" value="1"/>
</dbReference>
<dbReference type="InterPro" id="IPR037523">
    <property type="entry name" value="VOC_core"/>
</dbReference>
<name>A0ABS4M0F4_9ACTN</name>
<evidence type="ECO:0000313" key="3">
    <source>
        <dbReference type="Proteomes" id="UP001519309"/>
    </source>
</evidence>
<protein>
    <submittedName>
        <fullName evidence="2">Enzyme related to lactoylglutathione lyase</fullName>
    </submittedName>
</protein>
<sequence>MPLRTQYATGTPCWVDCITPDLTGSQAFYAALLGWEFTAETSGYQLATRGGRIVAGFGGSPAGLPPNATWNVYLATKDADHTCVEVRRLGGRVVMNPVPAGDDGRLFLAVDPSGVVVGFWEGHRDEGVVLADEPGAVSGHELRVPDAVRAAGFYGELFGYRLAPRDERLELELNGSGLARVVESDQGRPMWLPYFGAADPADAVRRALAHGATVVRSGPGEPTVLRDPWGAEFGLTAVTTP</sequence>
<comment type="caution">
    <text evidence="2">The sequence shown here is derived from an EMBL/GenBank/DDBJ whole genome shotgun (WGS) entry which is preliminary data.</text>
</comment>
<dbReference type="InterPro" id="IPR004360">
    <property type="entry name" value="Glyas_Fos-R_dOase_dom"/>
</dbReference>
<dbReference type="InterPro" id="IPR052164">
    <property type="entry name" value="Anthracycline_SecMetBiosynth"/>
</dbReference>
<dbReference type="Proteomes" id="UP001519309">
    <property type="component" value="Unassembled WGS sequence"/>
</dbReference>
<dbReference type="RefSeq" id="WP_159399854.1">
    <property type="nucleotide sequence ID" value="NZ_CP016279.1"/>
</dbReference>
<feature type="domain" description="VOC" evidence="1">
    <location>
        <begin position="136"/>
        <end position="241"/>
    </location>
</feature>
<dbReference type="Pfam" id="PF18029">
    <property type="entry name" value="Glyoxalase_6"/>
    <property type="match status" value="1"/>
</dbReference>
<dbReference type="EMBL" id="JAGGLP010000013">
    <property type="protein sequence ID" value="MBP2052939.1"/>
    <property type="molecule type" value="Genomic_DNA"/>
</dbReference>
<gene>
    <name evidence="2" type="ORF">J2Z21_005928</name>
</gene>
<evidence type="ECO:0000259" key="1">
    <source>
        <dbReference type="PROSITE" id="PS51819"/>
    </source>
</evidence>
<dbReference type="Pfam" id="PF00903">
    <property type="entry name" value="Glyoxalase"/>
    <property type="match status" value="1"/>
</dbReference>
<organism evidence="2 3">
    <name type="scientific">Streptomyces griseochromogenes</name>
    <dbReference type="NCBI Taxonomy" id="68214"/>
    <lineage>
        <taxon>Bacteria</taxon>
        <taxon>Bacillati</taxon>
        <taxon>Actinomycetota</taxon>
        <taxon>Actinomycetes</taxon>
        <taxon>Kitasatosporales</taxon>
        <taxon>Streptomycetaceae</taxon>
        <taxon>Streptomyces</taxon>
    </lineage>
</organism>
<accession>A0ABS4M0F4</accession>